<keyword evidence="2" id="KW-1185">Reference proteome</keyword>
<dbReference type="EMBL" id="JACXAI010000002">
    <property type="protein sequence ID" value="MBD1379098.1"/>
    <property type="molecule type" value="Genomic_DNA"/>
</dbReference>
<evidence type="ECO:0000313" key="2">
    <source>
        <dbReference type="Proteomes" id="UP000626844"/>
    </source>
</evidence>
<comment type="caution">
    <text evidence="1">The sequence shown here is derived from an EMBL/GenBank/DDBJ whole genome shotgun (WGS) entry which is preliminary data.</text>
</comment>
<sequence length="63" mass="7492">MINMIGNEQFIILDYGFKNGKRDFQLQVRNNCHEPEEMFNFDGTHLEDLIELLKTANDLYNKI</sequence>
<proteinExistence type="predicted"/>
<organism evidence="1 2">
    <name type="scientific">Metabacillus arenae</name>
    <dbReference type="NCBI Taxonomy" id="2771434"/>
    <lineage>
        <taxon>Bacteria</taxon>
        <taxon>Bacillati</taxon>
        <taxon>Bacillota</taxon>
        <taxon>Bacilli</taxon>
        <taxon>Bacillales</taxon>
        <taxon>Bacillaceae</taxon>
        <taxon>Metabacillus</taxon>
    </lineage>
</organism>
<reference evidence="1" key="1">
    <citation type="submission" date="2020-09" db="EMBL/GenBank/DDBJ databases">
        <title>A novel bacterium of genus Bacillus, isolated from South China Sea.</title>
        <authorList>
            <person name="Huang H."/>
            <person name="Mo K."/>
            <person name="Hu Y."/>
        </authorList>
    </citation>
    <scope>NUCLEOTIDE SEQUENCE</scope>
    <source>
        <strain evidence="1">IB182487</strain>
    </source>
</reference>
<gene>
    <name evidence="1" type="ORF">IC621_02540</name>
</gene>
<protein>
    <submittedName>
        <fullName evidence="1">Uncharacterized protein</fullName>
    </submittedName>
</protein>
<evidence type="ECO:0000313" key="1">
    <source>
        <dbReference type="EMBL" id="MBD1379098.1"/>
    </source>
</evidence>
<dbReference type="AlphaFoldDB" id="A0A926RUZ1"/>
<accession>A0A926RUZ1</accession>
<dbReference type="Proteomes" id="UP000626844">
    <property type="component" value="Unassembled WGS sequence"/>
</dbReference>
<dbReference type="RefSeq" id="WP_191155410.1">
    <property type="nucleotide sequence ID" value="NZ_JACXAI010000002.1"/>
</dbReference>
<name>A0A926RUZ1_9BACI</name>